<dbReference type="Proteomes" id="UP000199315">
    <property type="component" value="Unassembled WGS sequence"/>
</dbReference>
<dbReference type="InterPro" id="IPR004291">
    <property type="entry name" value="Transposase_IS66_central"/>
</dbReference>
<evidence type="ECO:0000313" key="6">
    <source>
        <dbReference type="Proteomes" id="UP000199315"/>
    </source>
</evidence>
<evidence type="ECO:0000259" key="1">
    <source>
        <dbReference type="Pfam" id="PF03050"/>
    </source>
</evidence>
<keyword evidence="6" id="KW-1185">Reference proteome</keyword>
<gene>
    <name evidence="5" type="ORF">SAMN05421730_10961</name>
</gene>
<dbReference type="AlphaFoldDB" id="A0A1D3TZJ5"/>
<evidence type="ECO:0000259" key="2">
    <source>
        <dbReference type="Pfam" id="PF13005"/>
    </source>
</evidence>
<sequence length="522" mass="60077">LLIEKQSKLIEKQRIQIDNMIQALLHAKKKIFGSSSEKSQMDGQMNLFDSVQELAQELFKEQEKITVKSHTKSPRKPGVREEMLSSLPKDIEEYVINPQDSCPKCGGNLKVIGKEIIRTEVEYIPAKLKVKQIVRQVAKCEDCGGKNSQNKTPVFVKAAIPSPVLPHSISTPSLVAQIMYQKFVMGLPLNRQEKDWFRLGLVLPRAEMAHWVIRCSQEWLTPIYDRIHRQLLECEVLHMDETRIQCNKEEGRKASSDSFMWVMRSAASEPVQAAYFHYSSSRSTEMARSLIGEYTGYLITDAYAGYNKAGDYHRCLCFAHCRRYYIESIPLDSRGREIKGSKGAEGRAYIDLLFKIEKEIENLSFEEKKKKRQEASRPVLDAFWSWVEETSALHTTNELLTKALTYSTNQKKYLETFLEDGRIPLSNNLCEANIKPFATARRAWLFADTPKGATANAVLYTLVETAKANGLDAYEYLKYLLEELPNNDYLQNPEILDRYLPWSPDIPDHCRLQQKHKRSFKK</sequence>
<evidence type="ECO:0000259" key="4">
    <source>
        <dbReference type="Pfam" id="PF13817"/>
    </source>
</evidence>
<organism evidence="5 6">
    <name type="scientific">Anaerobium acetethylicum</name>
    <dbReference type="NCBI Taxonomy" id="1619234"/>
    <lineage>
        <taxon>Bacteria</taxon>
        <taxon>Bacillati</taxon>
        <taxon>Bacillota</taxon>
        <taxon>Clostridia</taxon>
        <taxon>Lachnospirales</taxon>
        <taxon>Lachnospiraceae</taxon>
        <taxon>Anaerobium</taxon>
    </lineage>
</organism>
<dbReference type="NCBIfam" id="NF033517">
    <property type="entry name" value="transpos_IS66"/>
    <property type="match status" value="1"/>
</dbReference>
<dbReference type="InterPro" id="IPR024463">
    <property type="entry name" value="Transposase_TnpC_homeodom"/>
</dbReference>
<feature type="domain" description="Transposase IS66 C-terminal" evidence="4">
    <location>
        <begin position="461"/>
        <end position="502"/>
    </location>
</feature>
<proteinExistence type="predicted"/>
<dbReference type="Pfam" id="PF03050">
    <property type="entry name" value="DDE_Tnp_IS66"/>
    <property type="match status" value="1"/>
</dbReference>
<dbReference type="PANTHER" id="PTHR33678">
    <property type="entry name" value="BLL1576 PROTEIN"/>
    <property type="match status" value="1"/>
</dbReference>
<feature type="non-terminal residue" evidence="5">
    <location>
        <position position="1"/>
    </location>
</feature>
<dbReference type="InterPro" id="IPR024474">
    <property type="entry name" value="Znf_dom_IS66"/>
</dbReference>
<dbReference type="Pfam" id="PF13007">
    <property type="entry name" value="LZ_Tnp_IS66"/>
    <property type="match status" value="1"/>
</dbReference>
<dbReference type="InterPro" id="IPR052344">
    <property type="entry name" value="Transposase-related"/>
</dbReference>
<feature type="domain" description="Transposase IS66 zinc-finger binding" evidence="2">
    <location>
        <begin position="100"/>
        <end position="144"/>
    </location>
</feature>
<dbReference type="Pfam" id="PF13005">
    <property type="entry name" value="zf-IS66"/>
    <property type="match status" value="1"/>
</dbReference>
<name>A0A1D3TZJ5_9FIRM</name>
<dbReference type="Pfam" id="PF13817">
    <property type="entry name" value="DDE_Tnp_IS66_C"/>
    <property type="match status" value="1"/>
</dbReference>
<reference evidence="5 6" key="1">
    <citation type="submission" date="2016-09" db="EMBL/GenBank/DDBJ databases">
        <authorList>
            <person name="Capua I."/>
            <person name="De Benedictis P."/>
            <person name="Joannis T."/>
            <person name="Lombin L.H."/>
            <person name="Cattoli G."/>
        </authorList>
    </citation>
    <scope>NUCLEOTIDE SEQUENCE [LARGE SCALE GENOMIC DNA]</scope>
    <source>
        <strain evidence="5 6">GluBS11</strain>
    </source>
</reference>
<evidence type="ECO:0000313" key="5">
    <source>
        <dbReference type="EMBL" id="SCQ00025.1"/>
    </source>
</evidence>
<evidence type="ECO:0000259" key="3">
    <source>
        <dbReference type="Pfam" id="PF13007"/>
    </source>
</evidence>
<dbReference type="InterPro" id="IPR039552">
    <property type="entry name" value="IS66_C"/>
</dbReference>
<protein>
    <submittedName>
        <fullName evidence="5">Transposase</fullName>
    </submittedName>
</protein>
<dbReference type="RefSeq" id="WP_330388010.1">
    <property type="nucleotide sequence ID" value="NZ_FMKA01000096.1"/>
</dbReference>
<feature type="domain" description="Transposase TnpC homeodomain" evidence="3">
    <location>
        <begin position="26"/>
        <end position="89"/>
    </location>
</feature>
<feature type="domain" description="Transposase IS66 central" evidence="1">
    <location>
        <begin position="167"/>
        <end position="454"/>
    </location>
</feature>
<accession>A0A1D3TZJ5</accession>
<dbReference type="EMBL" id="FMKA01000096">
    <property type="protein sequence ID" value="SCQ00025.1"/>
    <property type="molecule type" value="Genomic_DNA"/>
</dbReference>
<dbReference type="STRING" id="1619234.SAMN05421730_10961"/>